<dbReference type="GO" id="GO:0004392">
    <property type="term" value="F:heme oxygenase (decyclizing) activity"/>
    <property type="evidence" value="ECO:0007669"/>
    <property type="project" value="UniProtKB-EC"/>
</dbReference>
<dbReference type="EMBL" id="JACCBN010000001">
    <property type="protein sequence ID" value="NYD35933.1"/>
    <property type="molecule type" value="Genomic_DNA"/>
</dbReference>
<dbReference type="GO" id="GO:0046872">
    <property type="term" value="F:metal ion binding"/>
    <property type="evidence" value="ECO:0007669"/>
    <property type="project" value="UniProtKB-KW"/>
</dbReference>
<feature type="binding site" evidence="4">
    <location>
        <position position="170"/>
    </location>
    <ligand>
        <name>heme b</name>
        <dbReference type="ChEBI" id="CHEBI:60344"/>
    </ligand>
</feature>
<dbReference type="GO" id="GO:0042167">
    <property type="term" value="P:heme catabolic process"/>
    <property type="evidence" value="ECO:0007669"/>
    <property type="project" value="TreeGrafter"/>
</dbReference>
<keyword evidence="6" id="KW-0560">Oxidoreductase</keyword>
<dbReference type="Proteomes" id="UP000535890">
    <property type="component" value="Unassembled WGS sequence"/>
</dbReference>
<evidence type="ECO:0000256" key="2">
    <source>
        <dbReference type="ARBA" id="ARBA00022723"/>
    </source>
</evidence>
<dbReference type="AlphaFoldDB" id="A0A7Y9J5A4"/>
<feature type="binding site" description="axial binding residue" evidence="5">
    <location>
        <position position="20"/>
    </location>
    <ligand>
        <name>heme b</name>
        <dbReference type="ChEBI" id="CHEBI:60344"/>
    </ligand>
    <ligandPart>
        <name>Fe</name>
        <dbReference type="ChEBI" id="CHEBI:18248"/>
    </ligandPart>
</feature>
<protein>
    <submittedName>
        <fullName evidence="6">Heme oxygenase</fullName>
        <ecNumber evidence="6">1.14.14.18</ecNumber>
    </submittedName>
</protein>
<gene>
    <name evidence="6" type="ORF">BJ983_002035</name>
</gene>
<dbReference type="RefSeq" id="WP_179793687.1">
    <property type="nucleotide sequence ID" value="NZ_BAABHP010000007.1"/>
</dbReference>
<evidence type="ECO:0000313" key="7">
    <source>
        <dbReference type="Proteomes" id="UP000535890"/>
    </source>
</evidence>
<keyword evidence="3 5" id="KW-0408">Iron</keyword>
<organism evidence="6 7">
    <name type="scientific">Actinomycetospora corticicola</name>
    <dbReference type="NCBI Taxonomy" id="663602"/>
    <lineage>
        <taxon>Bacteria</taxon>
        <taxon>Bacillati</taxon>
        <taxon>Actinomycetota</taxon>
        <taxon>Actinomycetes</taxon>
        <taxon>Pseudonocardiales</taxon>
        <taxon>Pseudonocardiaceae</taxon>
        <taxon>Actinomycetospora</taxon>
    </lineage>
</organism>
<dbReference type="InterPro" id="IPR002051">
    <property type="entry name" value="Haem_Oase"/>
</dbReference>
<dbReference type="SUPFAM" id="SSF48613">
    <property type="entry name" value="Heme oxygenase-like"/>
    <property type="match status" value="1"/>
</dbReference>
<evidence type="ECO:0000256" key="5">
    <source>
        <dbReference type="PIRSR" id="PIRSR000343-2"/>
    </source>
</evidence>
<keyword evidence="7" id="KW-1185">Reference proteome</keyword>
<keyword evidence="2 5" id="KW-0479">Metal-binding</keyword>
<reference evidence="6 7" key="1">
    <citation type="submission" date="2020-07" db="EMBL/GenBank/DDBJ databases">
        <title>Sequencing the genomes of 1000 actinobacteria strains.</title>
        <authorList>
            <person name="Klenk H.-P."/>
        </authorList>
    </citation>
    <scope>NUCLEOTIDE SEQUENCE [LARGE SCALE GENOMIC DNA]</scope>
    <source>
        <strain evidence="6 7">DSM 45772</strain>
    </source>
</reference>
<evidence type="ECO:0000313" key="6">
    <source>
        <dbReference type="EMBL" id="NYD35933.1"/>
    </source>
</evidence>
<dbReference type="GO" id="GO:0020037">
    <property type="term" value="F:heme binding"/>
    <property type="evidence" value="ECO:0007669"/>
    <property type="project" value="TreeGrafter"/>
</dbReference>
<proteinExistence type="predicted"/>
<feature type="binding site" evidence="4">
    <location>
        <position position="13"/>
    </location>
    <ligand>
        <name>heme b</name>
        <dbReference type="ChEBI" id="CHEBI:60344"/>
    </ligand>
</feature>
<sequence length="213" mass="23875">MSETAIPFHQTVRRSTLAVHERANHSPFMGALFDGLLRVADYARLVEQYWFVYQALEAASDRFADDPVAGPFVTEELRRVPRLAEDIRFYGLDELTALPATERYVDAIEATDGWAEGFVAHHYTRYLGDIAGGQAIRGLLPRVYGVTGGGTAFYDFSGLGSTPRFRDRYRALLDAAPWDEVERARVVAEVEHAFELNIAMLTELWSTTEQPAA</sequence>
<evidence type="ECO:0000256" key="3">
    <source>
        <dbReference type="ARBA" id="ARBA00023004"/>
    </source>
</evidence>
<dbReference type="InterPro" id="IPR016084">
    <property type="entry name" value="Haem_Oase-like_multi-hlx"/>
</dbReference>
<dbReference type="PANTHER" id="PTHR10720">
    <property type="entry name" value="HEME OXYGENASE"/>
    <property type="match status" value="1"/>
</dbReference>
<dbReference type="PANTHER" id="PTHR10720:SF0">
    <property type="entry name" value="HEME OXYGENASE"/>
    <property type="match status" value="1"/>
</dbReference>
<comment type="caution">
    <text evidence="6">The sequence shown here is derived from an EMBL/GenBank/DDBJ whole genome shotgun (WGS) entry which is preliminary data.</text>
</comment>
<name>A0A7Y9J5A4_9PSEU</name>
<dbReference type="GO" id="GO:0006788">
    <property type="term" value="P:heme oxidation"/>
    <property type="evidence" value="ECO:0007669"/>
    <property type="project" value="InterPro"/>
</dbReference>
<dbReference type="Pfam" id="PF01126">
    <property type="entry name" value="Heme_oxygenase"/>
    <property type="match status" value="1"/>
</dbReference>
<dbReference type="PIRSF" id="PIRSF000343">
    <property type="entry name" value="Haem_Oase"/>
    <property type="match status" value="1"/>
</dbReference>
<dbReference type="EC" id="1.14.14.18" evidence="6"/>
<evidence type="ECO:0000256" key="4">
    <source>
        <dbReference type="PIRSR" id="PIRSR000343-1"/>
    </source>
</evidence>
<accession>A0A7Y9J5A4</accession>
<dbReference type="InterPro" id="IPR016053">
    <property type="entry name" value="Haem_Oase-like"/>
</dbReference>
<evidence type="ECO:0000256" key="1">
    <source>
        <dbReference type="ARBA" id="ARBA00022617"/>
    </source>
</evidence>
<dbReference type="PRINTS" id="PR00088">
    <property type="entry name" value="HAEMOXYGNASE"/>
</dbReference>
<dbReference type="CDD" id="cd19165">
    <property type="entry name" value="HemeO"/>
    <property type="match status" value="1"/>
</dbReference>
<dbReference type="GO" id="GO:0006979">
    <property type="term" value="P:response to oxidative stress"/>
    <property type="evidence" value="ECO:0007669"/>
    <property type="project" value="TreeGrafter"/>
</dbReference>
<dbReference type="Gene3D" id="1.20.910.10">
    <property type="entry name" value="Heme oxygenase-like"/>
    <property type="match status" value="1"/>
</dbReference>
<keyword evidence="1 4" id="KW-0349">Heme</keyword>
<feature type="binding site" evidence="4">
    <location>
        <position position="123"/>
    </location>
    <ligand>
        <name>heme b</name>
        <dbReference type="ChEBI" id="CHEBI:60344"/>
    </ligand>
</feature>